<feature type="transmembrane region" description="Helical" evidence="5">
    <location>
        <begin position="235"/>
        <end position="257"/>
    </location>
</feature>
<dbReference type="GO" id="GO:0005384">
    <property type="term" value="F:manganese ion transmembrane transporter activity"/>
    <property type="evidence" value="ECO:0007669"/>
    <property type="project" value="InterPro"/>
</dbReference>
<comment type="subcellular location">
    <subcellularLocation>
        <location evidence="1">Endomembrane system</location>
        <topology evidence="1">Multi-pass membrane protein</topology>
    </subcellularLocation>
</comment>
<sequence>MANSEQEKSISTKTLEIVSSMQKNEITECHIYRKIAKRVKDEHNRTILLRIADEEERHSKIWQRYTGKEEKPNAFKVWWFSLISLICGFTFALKLMENGEGNAQDIYTEICDEIPAAKQICEDEQRHENELIELLDEERLKYVGSMVLGLNDALVELTGTLAGLTLALQNTSLIALSGLITGISATLSMASSEFLSAKSDGRSDAFKSCIYTGIAYVITVALLVLPYLLFPSTHYLWALVTMLVIVVLIISGFTFYISVAKGLSFKKRFLEMAGISLSVAVLSFVIGLLVKQFLGIDI</sequence>
<dbReference type="SUPFAM" id="SSF47240">
    <property type="entry name" value="Ferritin-like"/>
    <property type="match status" value="1"/>
</dbReference>
<dbReference type="InterPro" id="IPR009078">
    <property type="entry name" value="Ferritin-like_SF"/>
</dbReference>
<protein>
    <submittedName>
        <fullName evidence="6">VIT1/CCC1 transporter family protein</fullName>
    </submittedName>
</protein>
<evidence type="ECO:0000256" key="1">
    <source>
        <dbReference type="ARBA" id="ARBA00004127"/>
    </source>
</evidence>
<dbReference type="GO" id="GO:0012505">
    <property type="term" value="C:endomembrane system"/>
    <property type="evidence" value="ECO:0007669"/>
    <property type="project" value="UniProtKB-SubCell"/>
</dbReference>
<name>A0A926EE42_9FIRM</name>
<accession>A0A926EE42</accession>
<dbReference type="RefSeq" id="WP_262397835.1">
    <property type="nucleotide sequence ID" value="NZ_JACRTC010000005.1"/>
</dbReference>
<dbReference type="InterPro" id="IPR012347">
    <property type="entry name" value="Ferritin-like"/>
</dbReference>
<feature type="transmembrane region" description="Helical" evidence="5">
    <location>
        <begin position="77"/>
        <end position="96"/>
    </location>
</feature>
<dbReference type="Gene3D" id="1.20.1260.10">
    <property type="match status" value="1"/>
</dbReference>
<evidence type="ECO:0000256" key="5">
    <source>
        <dbReference type="SAM" id="Phobius"/>
    </source>
</evidence>
<feature type="transmembrane region" description="Helical" evidence="5">
    <location>
        <begin position="209"/>
        <end position="229"/>
    </location>
</feature>
<dbReference type="Proteomes" id="UP000660861">
    <property type="component" value="Unassembled WGS sequence"/>
</dbReference>
<dbReference type="InterPro" id="IPR008217">
    <property type="entry name" value="Ccc1_fam"/>
</dbReference>
<dbReference type="EMBL" id="JACRTC010000005">
    <property type="protein sequence ID" value="MBC8570739.1"/>
    <property type="molecule type" value="Genomic_DNA"/>
</dbReference>
<dbReference type="GO" id="GO:0030026">
    <property type="term" value="P:intracellular manganese ion homeostasis"/>
    <property type="evidence" value="ECO:0007669"/>
    <property type="project" value="InterPro"/>
</dbReference>
<keyword evidence="7" id="KW-1185">Reference proteome</keyword>
<dbReference type="Pfam" id="PF01988">
    <property type="entry name" value="VIT1"/>
    <property type="match status" value="1"/>
</dbReference>
<organism evidence="6 7">
    <name type="scientific">Zongyangia hominis</name>
    <dbReference type="NCBI Taxonomy" id="2763677"/>
    <lineage>
        <taxon>Bacteria</taxon>
        <taxon>Bacillati</taxon>
        <taxon>Bacillota</taxon>
        <taxon>Clostridia</taxon>
        <taxon>Eubacteriales</taxon>
        <taxon>Oscillospiraceae</taxon>
        <taxon>Zongyangia</taxon>
    </lineage>
</organism>
<proteinExistence type="predicted"/>
<evidence type="ECO:0000256" key="2">
    <source>
        <dbReference type="ARBA" id="ARBA00022692"/>
    </source>
</evidence>
<dbReference type="AlphaFoldDB" id="A0A926EE42"/>
<keyword evidence="3 5" id="KW-1133">Transmembrane helix</keyword>
<evidence type="ECO:0000313" key="7">
    <source>
        <dbReference type="Proteomes" id="UP000660861"/>
    </source>
</evidence>
<dbReference type="CDD" id="cd01044">
    <property type="entry name" value="Ferritin_CCC1_N"/>
    <property type="match status" value="1"/>
</dbReference>
<keyword evidence="2 5" id="KW-0812">Transmembrane</keyword>
<evidence type="ECO:0000256" key="4">
    <source>
        <dbReference type="ARBA" id="ARBA00023136"/>
    </source>
</evidence>
<evidence type="ECO:0000313" key="6">
    <source>
        <dbReference type="EMBL" id="MBC8570739.1"/>
    </source>
</evidence>
<feature type="transmembrane region" description="Helical" evidence="5">
    <location>
        <begin position="173"/>
        <end position="197"/>
    </location>
</feature>
<evidence type="ECO:0000256" key="3">
    <source>
        <dbReference type="ARBA" id="ARBA00022989"/>
    </source>
</evidence>
<comment type="caution">
    <text evidence="6">The sequence shown here is derived from an EMBL/GenBank/DDBJ whole genome shotgun (WGS) entry which is preliminary data.</text>
</comment>
<feature type="transmembrane region" description="Helical" evidence="5">
    <location>
        <begin position="269"/>
        <end position="290"/>
    </location>
</feature>
<keyword evidence="4 5" id="KW-0472">Membrane</keyword>
<dbReference type="CDD" id="cd02431">
    <property type="entry name" value="Ferritin_CCC1_C"/>
    <property type="match status" value="1"/>
</dbReference>
<gene>
    <name evidence="6" type="ORF">H8709_07855</name>
</gene>
<reference evidence="6" key="1">
    <citation type="submission" date="2020-08" db="EMBL/GenBank/DDBJ databases">
        <title>Genome public.</title>
        <authorList>
            <person name="Liu C."/>
            <person name="Sun Q."/>
        </authorList>
    </citation>
    <scope>NUCLEOTIDE SEQUENCE</scope>
    <source>
        <strain evidence="6">NSJ-54</strain>
    </source>
</reference>
<dbReference type="InterPro" id="IPR039376">
    <property type="entry name" value="Ferritin_CCC1_N"/>
</dbReference>